<evidence type="ECO:0000256" key="1">
    <source>
        <dbReference type="SAM" id="Phobius"/>
    </source>
</evidence>
<dbReference type="Proteomes" id="UP000585437">
    <property type="component" value="Unassembled WGS sequence"/>
</dbReference>
<reference evidence="2 3" key="1">
    <citation type="submission" date="2020-08" db="EMBL/GenBank/DDBJ databases">
        <title>The Agave Microbiome: Exploring the role of microbial communities in plant adaptations to desert environments.</title>
        <authorList>
            <person name="Partida-Martinez L.P."/>
        </authorList>
    </citation>
    <scope>NUCLEOTIDE SEQUENCE [LARGE SCALE GENOMIC DNA]</scope>
    <source>
        <strain evidence="2 3">AS3.12</strain>
    </source>
</reference>
<feature type="transmembrane region" description="Helical" evidence="1">
    <location>
        <begin position="73"/>
        <end position="106"/>
    </location>
</feature>
<dbReference type="EMBL" id="JACHBU010000012">
    <property type="protein sequence ID" value="MBB6510918.1"/>
    <property type="molecule type" value="Genomic_DNA"/>
</dbReference>
<keyword evidence="1" id="KW-0472">Membrane</keyword>
<keyword evidence="1" id="KW-0812">Transmembrane</keyword>
<comment type="caution">
    <text evidence="2">The sequence shown here is derived from an EMBL/GenBank/DDBJ whole genome shotgun (WGS) entry which is preliminary data.</text>
</comment>
<sequence>MQNRRFHFRPVVLVVIVGCGVLLALHRFLTSINGLDEGKPEAFLAFPMTVILPIAALAYLVRMPATRTSEGILMRFAAMVLILMIVALPAVSLPLALGFPVAFLVVEMFETRVPAPLRSTVKQWIAVG</sequence>
<evidence type="ECO:0000313" key="3">
    <source>
        <dbReference type="Proteomes" id="UP000585437"/>
    </source>
</evidence>
<protein>
    <submittedName>
        <fullName evidence="2">Uncharacterized protein</fullName>
    </submittedName>
</protein>
<feature type="transmembrane region" description="Helical" evidence="1">
    <location>
        <begin position="42"/>
        <end position="61"/>
    </location>
</feature>
<dbReference type="AlphaFoldDB" id="A0A7X0MW23"/>
<proteinExistence type="predicted"/>
<keyword evidence="1" id="KW-1133">Transmembrane helix</keyword>
<gene>
    <name evidence="2" type="ORF">F4695_004310</name>
</gene>
<keyword evidence="3" id="KW-1185">Reference proteome</keyword>
<evidence type="ECO:0000313" key="2">
    <source>
        <dbReference type="EMBL" id="MBB6510918.1"/>
    </source>
</evidence>
<accession>A0A7X0MW23</accession>
<dbReference type="RefSeq" id="WP_184655960.1">
    <property type="nucleotide sequence ID" value="NZ_JACHBU010000012.1"/>
</dbReference>
<feature type="transmembrane region" description="Helical" evidence="1">
    <location>
        <begin position="12"/>
        <end position="30"/>
    </location>
</feature>
<organism evidence="2 3">
    <name type="scientific">Rhizobium soli</name>
    <dbReference type="NCBI Taxonomy" id="424798"/>
    <lineage>
        <taxon>Bacteria</taxon>
        <taxon>Pseudomonadati</taxon>
        <taxon>Pseudomonadota</taxon>
        <taxon>Alphaproteobacteria</taxon>
        <taxon>Hyphomicrobiales</taxon>
        <taxon>Rhizobiaceae</taxon>
        <taxon>Rhizobium/Agrobacterium group</taxon>
        <taxon>Rhizobium</taxon>
    </lineage>
</organism>
<name>A0A7X0MW23_9HYPH</name>